<sequence length="234" mass="25836">MRGATVGKSGLGRRYGWGVISAVVFDVGETLVDETREYGTWADWLEVPRHTFSTVFGAVIATGRDYREAFRAFEPGFELTRERQARVEAGEAETYGEDDLYSDVRPALGRLREMGVWVGVAGNQTIRSGKILRSLGLPTDFVATSDDWGVAKPAPEFFAKIVEEAPCDAEEIVYVGDRIDNDIAPAKAAGMRAAHIQRGPWGWILRDTEDIANLPDWRIKGLSELTDIVAAENN</sequence>
<protein>
    <submittedName>
        <fullName evidence="2">HAD family hydrolase</fullName>
        <ecNumber evidence="2">3.1.3.-</ecNumber>
    </submittedName>
</protein>
<dbReference type="Pfam" id="PF00702">
    <property type="entry name" value="Hydrolase"/>
    <property type="match status" value="1"/>
</dbReference>
<dbReference type="SFLD" id="SFLDS00003">
    <property type="entry name" value="Haloacid_Dehalogenase"/>
    <property type="match status" value="1"/>
</dbReference>
<proteinExistence type="predicted"/>
<evidence type="ECO:0000313" key="3">
    <source>
        <dbReference type="Proteomes" id="UP001601992"/>
    </source>
</evidence>
<accession>A0ABW6RQQ2</accession>
<dbReference type="EC" id="3.1.3.-" evidence="2"/>
<dbReference type="NCBIfam" id="TIGR01549">
    <property type="entry name" value="HAD-SF-IA-v1"/>
    <property type="match status" value="1"/>
</dbReference>
<dbReference type="PANTHER" id="PTHR43316">
    <property type="entry name" value="HYDROLASE, HALOACID DELAHOGENASE-RELATED"/>
    <property type="match status" value="1"/>
</dbReference>
<evidence type="ECO:0000313" key="2">
    <source>
        <dbReference type="EMBL" id="MFF3566322.1"/>
    </source>
</evidence>
<keyword evidence="1 2" id="KW-0378">Hydrolase</keyword>
<dbReference type="InterPro" id="IPR006549">
    <property type="entry name" value="HAD-SF_hydro_IIIA"/>
</dbReference>
<dbReference type="EMBL" id="JBIAQY010000001">
    <property type="protein sequence ID" value="MFF3566322.1"/>
    <property type="molecule type" value="Genomic_DNA"/>
</dbReference>
<dbReference type="SFLD" id="SFLDG01129">
    <property type="entry name" value="C1.5:_HAD__Beta-PGM__Phosphata"/>
    <property type="match status" value="1"/>
</dbReference>
<dbReference type="RefSeq" id="WP_218008876.1">
    <property type="nucleotide sequence ID" value="NZ_JBIAQY010000001.1"/>
</dbReference>
<gene>
    <name evidence="2" type="ORF">ACFYXQ_00915</name>
</gene>
<name>A0ABW6RQQ2_9NOCA</name>
<dbReference type="Proteomes" id="UP001601992">
    <property type="component" value="Unassembled WGS sequence"/>
</dbReference>
<evidence type="ECO:0000256" key="1">
    <source>
        <dbReference type="ARBA" id="ARBA00022801"/>
    </source>
</evidence>
<dbReference type="GO" id="GO:0016787">
    <property type="term" value="F:hydrolase activity"/>
    <property type="evidence" value="ECO:0007669"/>
    <property type="project" value="UniProtKB-KW"/>
</dbReference>
<dbReference type="InterPro" id="IPR051540">
    <property type="entry name" value="S-2-haloacid_dehalogenase"/>
</dbReference>
<dbReference type="NCBIfam" id="TIGR01662">
    <property type="entry name" value="HAD-SF-IIIA"/>
    <property type="match status" value="1"/>
</dbReference>
<dbReference type="InterPro" id="IPR006439">
    <property type="entry name" value="HAD-SF_hydro_IA"/>
</dbReference>
<keyword evidence="3" id="KW-1185">Reference proteome</keyword>
<organism evidence="2 3">
    <name type="scientific">Nocardia jiangxiensis</name>
    <dbReference type="NCBI Taxonomy" id="282685"/>
    <lineage>
        <taxon>Bacteria</taxon>
        <taxon>Bacillati</taxon>
        <taxon>Actinomycetota</taxon>
        <taxon>Actinomycetes</taxon>
        <taxon>Mycobacteriales</taxon>
        <taxon>Nocardiaceae</taxon>
        <taxon>Nocardia</taxon>
    </lineage>
</organism>
<comment type="caution">
    <text evidence="2">The sequence shown here is derived from an EMBL/GenBank/DDBJ whole genome shotgun (WGS) entry which is preliminary data.</text>
</comment>
<dbReference type="PANTHER" id="PTHR43316:SF8">
    <property type="entry name" value="HAD FAMILY HYDROLASE"/>
    <property type="match status" value="1"/>
</dbReference>
<reference evidence="2 3" key="1">
    <citation type="submission" date="2024-10" db="EMBL/GenBank/DDBJ databases">
        <title>The Natural Products Discovery Center: Release of the First 8490 Sequenced Strains for Exploring Actinobacteria Biosynthetic Diversity.</title>
        <authorList>
            <person name="Kalkreuter E."/>
            <person name="Kautsar S.A."/>
            <person name="Yang D."/>
            <person name="Bader C.D."/>
            <person name="Teijaro C.N."/>
            <person name="Fluegel L."/>
            <person name="Davis C.M."/>
            <person name="Simpson J.R."/>
            <person name="Lauterbach L."/>
            <person name="Steele A.D."/>
            <person name="Gui C."/>
            <person name="Meng S."/>
            <person name="Li G."/>
            <person name="Viehrig K."/>
            <person name="Ye F."/>
            <person name="Su P."/>
            <person name="Kiefer A.F."/>
            <person name="Nichols A."/>
            <person name="Cepeda A.J."/>
            <person name="Yan W."/>
            <person name="Fan B."/>
            <person name="Jiang Y."/>
            <person name="Adhikari A."/>
            <person name="Zheng C.-J."/>
            <person name="Schuster L."/>
            <person name="Cowan T.M."/>
            <person name="Smanski M.J."/>
            <person name="Chevrette M.G."/>
            <person name="De Carvalho L.P.S."/>
            <person name="Shen B."/>
        </authorList>
    </citation>
    <scope>NUCLEOTIDE SEQUENCE [LARGE SCALE GENOMIC DNA]</scope>
    <source>
        <strain evidence="2 3">NPDC002593</strain>
    </source>
</reference>